<gene>
    <name evidence="2" type="primary">idi_2</name>
    <name evidence="3" type="ORF">HNR41_001589</name>
    <name evidence="2" type="ORF">JEOCOQ751_00192</name>
</gene>
<name>A0A6V7R2K7_9STAP</name>
<evidence type="ECO:0000313" key="2">
    <source>
        <dbReference type="EMBL" id="CAD2071294.1"/>
    </source>
</evidence>
<feature type="domain" description="Nudix hydrolase" evidence="1">
    <location>
        <begin position="29"/>
        <end position="171"/>
    </location>
</feature>
<evidence type="ECO:0000313" key="3">
    <source>
        <dbReference type="EMBL" id="MBB6423617.1"/>
    </source>
</evidence>
<dbReference type="Gene3D" id="3.90.79.10">
    <property type="entry name" value="Nucleoside Triphosphate Pyrophosphohydrolase"/>
    <property type="match status" value="1"/>
</dbReference>
<reference evidence="2 4" key="1">
    <citation type="submission" date="2020-07" db="EMBL/GenBank/DDBJ databases">
        <authorList>
            <person name="Criscuolo A."/>
        </authorList>
    </citation>
    <scope>NUCLEOTIDE SEQUENCE [LARGE SCALE GENOMIC DNA]</scope>
    <source>
        <strain evidence="2">CIP111751</strain>
    </source>
</reference>
<dbReference type="Pfam" id="PF00293">
    <property type="entry name" value="NUDIX"/>
    <property type="match status" value="1"/>
</dbReference>
<organism evidence="2 4">
    <name type="scientific">Jeotgalicoccus coquinae</name>
    <dbReference type="NCBI Taxonomy" id="709509"/>
    <lineage>
        <taxon>Bacteria</taxon>
        <taxon>Bacillati</taxon>
        <taxon>Bacillota</taxon>
        <taxon>Bacilli</taxon>
        <taxon>Bacillales</taxon>
        <taxon>Staphylococcaceae</taxon>
        <taxon>Jeotgalicoccus</taxon>
    </lineage>
</organism>
<dbReference type="Proteomes" id="UP000534001">
    <property type="component" value="Unassembled WGS sequence"/>
</dbReference>
<dbReference type="InterPro" id="IPR015797">
    <property type="entry name" value="NUDIX_hydrolase-like_dom_sf"/>
</dbReference>
<dbReference type="Proteomes" id="UP000545588">
    <property type="component" value="Unassembled WGS sequence"/>
</dbReference>
<protein>
    <submittedName>
        <fullName evidence="2">Isopentenyl-diphosphate Delta-isomerase</fullName>
    </submittedName>
    <submittedName>
        <fullName evidence="3">Isopentenyldiphosphate isomerase</fullName>
    </submittedName>
</protein>
<sequence>MEDEQLNIFDSKGKFTGTASRADAHKKGLWHETFHCWFISNEEDRVFIHFQLRSPYKKDFASMLDITAAGHLNSDEDVKDGVREIKEELGISLTLNDLIYTGTVPDEIVIDDFNDRELCHVFIYKIPENTEPDYVFMDDEVADIVKIELSAFEKLWSEKTYSINIDSKSINRNSFVPHENRYIDTVIKSIKQFALQYF</sequence>
<evidence type="ECO:0000313" key="4">
    <source>
        <dbReference type="Proteomes" id="UP000534001"/>
    </source>
</evidence>
<dbReference type="GO" id="GO:0016853">
    <property type="term" value="F:isomerase activity"/>
    <property type="evidence" value="ECO:0007669"/>
    <property type="project" value="UniProtKB-KW"/>
</dbReference>
<dbReference type="RefSeq" id="WP_184283417.1">
    <property type="nucleotide sequence ID" value="NZ_BMCO01000002.1"/>
</dbReference>
<dbReference type="InterPro" id="IPR000086">
    <property type="entry name" value="NUDIX_hydrolase_dom"/>
</dbReference>
<dbReference type="EMBL" id="JACHFF010000002">
    <property type="protein sequence ID" value="MBB6423617.1"/>
    <property type="molecule type" value="Genomic_DNA"/>
</dbReference>
<reference evidence="3 5" key="2">
    <citation type="submission" date="2020-08" db="EMBL/GenBank/DDBJ databases">
        <title>Genomic Encyclopedia of Type Strains, Phase IV (KMG-IV): sequencing the most valuable type-strain genomes for metagenomic binning, comparative biology and taxonomic classification.</title>
        <authorList>
            <person name="Goeker M."/>
        </authorList>
    </citation>
    <scope>NUCLEOTIDE SEQUENCE [LARGE SCALE GENOMIC DNA]</scope>
    <source>
        <strain evidence="3 5">DSM 22419</strain>
    </source>
</reference>
<keyword evidence="5" id="KW-1185">Reference proteome</keyword>
<evidence type="ECO:0000259" key="1">
    <source>
        <dbReference type="PROSITE" id="PS51462"/>
    </source>
</evidence>
<keyword evidence="2" id="KW-0413">Isomerase</keyword>
<proteinExistence type="predicted"/>
<dbReference type="EMBL" id="CAJEWA010000004">
    <property type="protein sequence ID" value="CAD2071294.1"/>
    <property type="molecule type" value="Genomic_DNA"/>
</dbReference>
<dbReference type="PROSITE" id="PS51462">
    <property type="entry name" value="NUDIX"/>
    <property type="match status" value="1"/>
</dbReference>
<accession>A0A6V7R2K7</accession>
<dbReference type="PANTHER" id="PTHR10885:SF0">
    <property type="entry name" value="ISOPENTENYL-DIPHOSPHATE DELTA-ISOMERASE"/>
    <property type="match status" value="1"/>
</dbReference>
<comment type="caution">
    <text evidence="2">The sequence shown here is derived from an EMBL/GenBank/DDBJ whole genome shotgun (WGS) entry which is preliminary data.</text>
</comment>
<dbReference type="CDD" id="cd04692">
    <property type="entry name" value="NUDIX_Hydrolase"/>
    <property type="match status" value="1"/>
</dbReference>
<evidence type="ECO:0000313" key="5">
    <source>
        <dbReference type="Proteomes" id="UP000545588"/>
    </source>
</evidence>
<dbReference type="PANTHER" id="PTHR10885">
    <property type="entry name" value="ISOPENTENYL-DIPHOSPHATE DELTA-ISOMERASE"/>
    <property type="match status" value="1"/>
</dbReference>
<dbReference type="SUPFAM" id="SSF55811">
    <property type="entry name" value="Nudix"/>
    <property type="match status" value="1"/>
</dbReference>
<dbReference type="AlphaFoldDB" id="A0A6V7R2K7"/>